<reference evidence="1 2" key="1">
    <citation type="submission" date="2020-08" db="EMBL/GenBank/DDBJ databases">
        <title>Genomic Encyclopedia of Type Strains, Phase IV (KMG-IV): sequencing the most valuable type-strain genomes for metagenomic binning, comparative biology and taxonomic classification.</title>
        <authorList>
            <person name="Goeker M."/>
        </authorList>
    </citation>
    <scope>NUCLEOTIDE SEQUENCE [LARGE SCALE GENOMIC DNA]</scope>
    <source>
        <strain evidence="1 2">DSM 12706</strain>
    </source>
</reference>
<name>A0A7W7Z6M5_9BRAD</name>
<accession>A0A7W7Z6M5</accession>
<dbReference type="Proteomes" id="UP000542353">
    <property type="component" value="Unassembled WGS sequence"/>
</dbReference>
<dbReference type="AlphaFoldDB" id="A0A7W7Z6M5"/>
<sequence length="67" mass="7775">MAMISNQRRQLERLAQLWFLRDDGAGLPMRRRLQDQFGRQSTAFVKQARFKIAAPPGENEDDQVTGR</sequence>
<evidence type="ECO:0000313" key="1">
    <source>
        <dbReference type="EMBL" id="MBB5049016.1"/>
    </source>
</evidence>
<comment type="caution">
    <text evidence="1">The sequence shown here is derived from an EMBL/GenBank/DDBJ whole genome shotgun (WGS) entry which is preliminary data.</text>
</comment>
<protein>
    <submittedName>
        <fullName evidence="1">Uncharacterized protein</fullName>
    </submittedName>
</protein>
<proteinExistence type="predicted"/>
<dbReference type="EMBL" id="JACHIH010000029">
    <property type="protein sequence ID" value="MBB5049016.1"/>
    <property type="molecule type" value="Genomic_DNA"/>
</dbReference>
<dbReference type="RefSeq" id="WP_210313681.1">
    <property type="nucleotide sequence ID" value="NZ_JACHIH010000029.1"/>
</dbReference>
<organism evidence="1 2">
    <name type="scientific">Rhodopseudomonas rhenobacensis</name>
    <dbReference type="NCBI Taxonomy" id="87461"/>
    <lineage>
        <taxon>Bacteria</taxon>
        <taxon>Pseudomonadati</taxon>
        <taxon>Pseudomonadota</taxon>
        <taxon>Alphaproteobacteria</taxon>
        <taxon>Hyphomicrobiales</taxon>
        <taxon>Nitrobacteraceae</taxon>
        <taxon>Rhodopseudomonas</taxon>
    </lineage>
</organism>
<evidence type="ECO:0000313" key="2">
    <source>
        <dbReference type="Proteomes" id="UP000542353"/>
    </source>
</evidence>
<keyword evidence="2" id="KW-1185">Reference proteome</keyword>
<gene>
    <name evidence="1" type="ORF">HNR60_003788</name>
</gene>